<dbReference type="RefSeq" id="XP_019029949.1">
    <property type="nucleotide sequence ID" value="XM_019177910.1"/>
</dbReference>
<dbReference type="Pfam" id="PF00248">
    <property type="entry name" value="Aldo_ket_red"/>
    <property type="match status" value="1"/>
</dbReference>
<organism evidence="3 4">
    <name type="scientific">Cryptococcus wingfieldii CBS 7118</name>
    <dbReference type="NCBI Taxonomy" id="1295528"/>
    <lineage>
        <taxon>Eukaryota</taxon>
        <taxon>Fungi</taxon>
        <taxon>Dikarya</taxon>
        <taxon>Basidiomycota</taxon>
        <taxon>Agaricomycotina</taxon>
        <taxon>Tremellomycetes</taxon>
        <taxon>Tremellales</taxon>
        <taxon>Cryptococcaceae</taxon>
        <taxon>Cryptococcus</taxon>
    </lineage>
</organism>
<dbReference type="Gene3D" id="3.20.20.100">
    <property type="entry name" value="NADP-dependent oxidoreductase domain"/>
    <property type="match status" value="1"/>
</dbReference>
<dbReference type="CDD" id="cd19077">
    <property type="entry name" value="AKR_AKR8A1-2"/>
    <property type="match status" value="1"/>
</dbReference>
<keyword evidence="4" id="KW-1185">Reference proteome</keyword>
<dbReference type="GO" id="GO:0016491">
    <property type="term" value="F:oxidoreductase activity"/>
    <property type="evidence" value="ECO:0007669"/>
    <property type="project" value="UniProtKB-KW"/>
</dbReference>
<dbReference type="SUPFAM" id="SSF51430">
    <property type="entry name" value="NAD(P)-linked oxidoreductase"/>
    <property type="match status" value="1"/>
</dbReference>
<dbReference type="PANTHER" id="PTHR43625">
    <property type="entry name" value="AFLATOXIN B1 ALDEHYDE REDUCTASE"/>
    <property type="match status" value="1"/>
</dbReference>
<evidence type="ECO:0000256" key="1">
    <source>
        <dbReference type="ARBA" id="ARBA00023002"/>
    </source>
</evidence>
<proteinExistence type="predicted"/>
<protein>
    <submittedName>
        <fullName evidence="3">Pyridoxal reductase</fullName>
    </submittedName>
</protein>
<sequence length="332" mass="36372">MSSIPTTTVAGKTVGRVGFGLMQLTWNPNPPSQEVSFAAMKAAVDAGSNLWSSASFYGNPGDNFANIKLIAAFFAKYPEYKDKIVLVVKGGVNYTNIHPIADIDYWRNEIKQMQEILGDKKLDVFSLARLPDAPVEEVFTNLKTLKDEGLFDGVAASELGAESLEIANKITPLAINEIEISLFSYDTPIRSAIAWHTKNKIPVFAYSPLGRGFITRTYKSPEDIPEGDFKRMLPRFQGKAFYENLKLVDKLDEIAGRKGVSGSQVALAWIVGLSEYTIPIPGSSNPTRIAQNIQSASISLSSAETKEINDFLDAFEVQGTRYPGAAMGQLMK</sequence>
<dbReference type="InterPro" id="IPR036812">
    <property type="entry name" value="NAD(P)_OxRdtase_dom_sf"/>
</dbReference>
<evidence type="ECO:0000259" key="2">
    <source>
        <dbReference type="Pfam" id="PF00248"/>
    </source>
</evidence>
<dbReference type="PANTHER" id="PTHR43625:SF78">
    <property type="entry name" value="PYRIDOXAL REDUCTASE-RELATED"/>
    <property type="match status" value="1"/>
</dbReference>
<accession>A0A1E3IRS4</accession>
<evidence type="ECO:0000313" key="4">
    <source>
        <dbReference type="Proteomes" id="UP000094819"/>
    </source>
</evidence>
<dbReference type="EMBL" id="AWGH01000019">
    <property type="protein sequence ID" value="ODN91323.1"/>
    <property type="molecule type" value="Genomic_DNA"/>
</dbReference>
<reference evidence="3 4" key="1">
    <citation type="submission" date="2016-06" db="EMBL/GenBank/DDBJ databases">
        <title>Evolution of pathogenesis and genome organization in the Tremellales.</title>
        <authorList>
            <person name="Cuomo C."/>
            <person name="Litvintseva A."/>
            <person name="Heitman J."/>
            <person name="Chen Y."/>
            <person name="Sun S."/>
            <person name="Springer D."/>
            <person name="Dromer F."/>
            <person name="Young S."/>
            <person name="Zeng Q."/>
            <person name="Chapman S."/>
            <person name="Gujja S."/>
            <person name="Saif S."/>
            <person name="Birren B."/>
        </authorList>
    </citation>
    <scope>NUCLEOTIDE SEQUENCE [LARGE SCALE GENOMIC DNA]</scope>
    <source>
        <strain evidence="3 4">CBS 7118</strain>
    </source>
</reference>
<evidence type="ECO:0000313" key="3">
    <source>
        <dbReference type="EMBL" id="ODN91323.1"/>
    </source>
</evidence>
<name>A0A1E3IRS4_9TREE</name>
<dbReference type="OrthoDB" id="37537at2759"/>
<comment type="caution">
    <text evidence="3">The sequence shown here is derived from an EMBL/GenBank/DDBJ whole genome shotgun (WGS) entry which is preliminary data.</text>
</comment>
<gene>
    <name evidence="3" type="ORF">L198_05834</name>
</gene>
<dbReference type="GeneID" id="30195046"/>
<dbReference type="InterPro" id="IPR023210">
    <property type="entry name" value="NADP_OxRdtase_dom"/>
</dbReference>
<dbReference type="InterPro" id="IPR050791">
    <property type="entry name" value="Aldo-Keto_reductase"/>
</dbReference>
<keyword evidence="1" id="KW-0560">Oxidoreductase</keyword>
<dbReference type="AlphaFoldDB" id="A0A1E3IRS4"/>
<dbReference type="Proteomes" id="UP000094819">
    <property type="component" value="Unassembled WGS sequence"/>
</dbReference>
<dbReference type="GO" id="GO:0005737">
    <property type="term" value="C:cytoplasm"/>
    <property type="evidence" value="ECO:0007669"/>
    <property type="project" value="TreeGrafter"/>
</dbReference>
<feature type="domain" description="NADP-dependent oxidoreductase" evidence="2">
    <location>
        <begin position="17"/>
        <end position="311"/>
    </location>
</feature>